<dbReference type="EMBL" id="JAURVH010001526">
    <property type="protein sequence ID" value="KAK5916689.1"/>
    <property type="molecule type" value="Genomic_DNA"/>
</dbReference>
<organism evidence="2 3">
    <name type="scientific">Champsocephalus gunnari</name>
    <name type="common">Mackerel icefish</name>
    <dbReference type="NCBI Taxonomy" id="52237"/>
    <lineage>
        <taxon>Eukaryota</taxon>
        <taxon>Metazoa</taxon>
        <taxon>Chordata</taxon>
        <taxon>Craniata</taxon>
        <taxon>Vertebrata</taxon>
        <taxon>Euteleostomi</taxon>
        <taxon>Actinopterygii</taxon>
        <taxon>Neopterygii</taxon>
        <taxon>Teleostei</taxon>
        <taxon>Neoteleostei</taxon>
        <taxon>Acanthomorphata</taxon>
        <taxon>Eupercaria</taxon>
        <taxon>Perciformes</taxon>
        <taxon>Notothenioidei</taxon>
        <taxon>Channichthyidae</taxon>
        <taxon>Champsocephalus</taxon>
    </lineage>
</organism>
<evidence type="ECO:0000313" key="3">
    <source>
        <dbReference type="Proteomes" id="UP001331515"/>
    </source>
</evidence>
<accession>A0AAN8HLU1</accession>
<name>A0AAN8HLU1_CHAGU</name>
<evidence type="ECO:0000313" key="2">
    <source>
        <dbReference type="EMBL" id="KAK5916689.1"/>
    </source>
</evidence>
<sequence length="100" mass="11080">MNGDAAQHRPPLSGLSAGRDTERKCHSRRACWVNLDSAESCCSSLHNKSNTITPAAPPPPLPRTQPHTQLNLCYCLEECGRKTRLLNVLHLNICFCLSRV</sequence>
<proteinExistence type="predicted"/>
<keyword evidence="3" id="KW-1185">Reference proteome</keyword>
<dbReference type="Proteomes" id="UP001331515">
    <property type="component" value="Unassembled WGS sequence"/>
</dbReference>
<protein>
    <submittedName>
        <fullName evidence="2">Uncharacterized protein</fullName>
    </submittedName>
</protein>
<evidence type="ECO:0000256" key="1">
    <source>
        <dbReference type="SAM" id="MobiDB-lite"/>
    </source>
</evidence>
<gene>
    <name evidence="2" type="ORF">CgunFtcFv8_011646</name>
</gene>
<dbReference type="AlphaFoldDB" id="A0AAN8HLU1"/>
<comment type="caution">
    <text evidence="2">The sequence shown here is derived from an EMBL/GenBank/DDBJ whole genome shotgun (WGS) entry which is preliminary data.</text>
</comment>
<feature type="region of interest" description="Disordered" evidence="1">
    <location>
        <begin position="1"/>
        <end position="22"/>
    </location>
</feature>
<reference evidence="2 3" key="1">
    <citation type="journal article" date="2023" name="Mol. Biol. Evol.">
        <title>Genomics of Secondarily Temperate Adaptation in the Only Non-Antarctic Icefish.</title>
        <authorList>
            <person name="Rivera-Colon A.G."/>
            <person name="Rayamajhi N."/>
            <person name="Minhas B.F."/>
            <person name="Madrigal G."/>
            <person name="Bilyk K.T."/>
            <person name="Yoon V."/>
            <person name="Hune M."/>
            <person name="Gregory S."/>
            <person name="Cheng C.H.C."/>
            <person name="Catchen J.M."/>
        </authorList>
    </citation>
    <scope>NUCLEOTIDE SEQUENCE [LARGE SCALE GENOMIC DNA]</scope>
    <source>
        <tissue evidence="2">White muscle</tissue>
    </source>
</reference>